<dbReference type="AlphaFoldDB" id="A0A1Q9ANV8"/>
<evidence type="ECO:0000313" key="12">
    <source>
        <dbReference type="Proteomes" id="UP000192652"/>
    </source>
</evidence>
<evidence type="ECO:0000256" key="3">
    <source>
        <dbReference type="ARBA" id="ARBA00022475"/>
    </source>
</evidence>
<keyword evidence="2 7" id="KW-0813">Transport</keyword>
<comment type="similarity">
    <text evidence="7">Belongs to the binding-protein-dependent transport system permease family.</text>
</comment>
<evidence type="ECO:0000256" key="4">
    <source>
        <dbReference type="ARBA" id="ARBA00022692"/>
    </source>
</evidence>
<comment type="caution">
    <text evidence="9">The sequence shown here is derived from an EMBL/GenBank/DDBJ whole genome shotgun (WGS) entry which is preliminary data.</text>
</comment>
<dbReference type="InterPro" id="IPR035906">
    <property type="entry name" value="MetI-like_sf"/>
</dbReference>
<keyword evidence="4 7" id="KW-0812">Transmembrane</keyword>
<sequence>MPQQPARAKRKRARRLDWKGALIPWLFLAPALVIFTWFKFYPMASGLTMAFYDVQFYGESQWVGLDNFARAFSDPDLRAAVGHTLTYVIVSTLTASTLAFFLALVLEGQARHLRIIRTAIFLPAITSAAVIAEIWRILFNSAPYGVVNSVLDQLGIAPQGFLTDPGQALWVLVLMQVWKSTPYDMVIFVAGLVGINRELYDAANVDGASRLRMLWHVTLPGIIPSISVVIMLSFIRGFRVFAEVYATTGGGPAGSTETIMTHIYKAGFQNLEYGYASAVSLLLLAATIVLTLIQTLVKARLSR</sequence>
<evidence type="ECO:0000256" key="5">
    <source>
        <dbReference type="ARBA" id="ARBA00022989"/>
    </source>
</evidence>
<dbReference type="Proteomes" id="UP000192652">
    <property type="component" value="Unassembled WGS sequence"/>
</dbReference>
<dbReference type="InterPro" id="IPR000515">
    <property type="entry name" value="MetI-like"/>
</dbReference>
<evidence type="ECO:0000256" key="6">
    <source>
        <dbReference type="ARBA" id="ARBA00023136"/>
    </source>
</evidence>
<evidence type="ECO:0000256" key="1">
    <source>
        <dbReference type="ARBA" id="ARBA00004651"/>
    </source>
</evidence>
<protein>
    <submittedName>
        <fullName evidence="9">Sugar ABC transporter permease</fullName>
    </submittedName>
</protein>
<dbReference type="GO" id="GO:0005886">
    <property type="term" value="C:plasma membrane"/>
    <property type="evidence" value="ECO:0007669"/>
    <property type="project" value="UniProtKB-SubCell"/>
</dbReference>
<reference evidence="10 12" key="3">
    <citation type="journal article" date="2017" name="Antonie Van Leeuwenhoek">
        <title>Rhizobium rhizosphaerae sp. nov., a novel species isolated from rice rhizosphere.</title>
        <authorList>
            <person name="Zhao J.J."/>
            <person name="Zhang J."/>
            <person name="Zhang R.J."/>
            <person name="Zhang C.W."/>
            <person name="Yin H.Q."/>
            <person name="Zhang X.X."/>
        </authorList>
    </citation>
    <scope>NUCLEOTIDE SEQUENCE [LARGE SCALE GENOMIC DNA]</scope>
    <source>
        <strain evidence="10 12">RD15</strain>
    </source>
</reference>
<feature type="domain" description="ABC transmembrane type-1" evidence="8">
    <location>
        <begin position="81"/>
        <end position="294"/>
    </location>
</feature>
<keyword evidence="5 7" id="KW-1133">Transmembrane helix</keyword>
<dbReference type="PROSITE" id="PS50928">
    <property type="entry name" value="ABC_TM1"/>
    <property type="match status" value="1"/>
</dbReference>
<comment type="subcellular location">
    <subcellularLocation>
        <location evidence="1 7">Cell membrane</location>
        <topology evidence="1 7">Multi-pass membrane protein</topology>
    </subcellularLocation>
</comment>
<feature type="transmembrane region" description="Helical" evidence="7">
    <location>
        <begin position="118"/>
        <end position="138"/>
    </location>
</feature>
<feature type="transmembrane region" description="Helical" evidence="7">
    <location>
        <begin position="273"/>
        <end position="297"/>
    </location>
</feature>
<organism evidence="9 11">
    <name type="scientific">Xaviernesmea rhizosphaerae</name>
    <dbReference type="NCBI Taxonomy" id="1672749"/>
    <lineage>
        <taxon>Bacteria</taxon>
        <taxon>Pseudomonadati</taxon>
        <taxon>Pseudomonadota</taxon>
        <taxon>Alphaproteobacteria</taxon>
        <taxon>Hyphomicrobiales</taxon>
        <taxon>Rhizobiaceae</taxon>
        <taxon>Rhizobium/Agrobacterium group</taxon>
        <taxon>Xaviernesmea</taxon>
    </lineage>
</organism>
<reference evidence="10" key="2">
    <citation type="submission" date="2016-12" db="EMBL/GenBank/DDBJ databases">
        <authorList>
            <person name="Zhang X."/>
            <person name="Zhao J."/>
        </authorList>
    </citation>
    <scope>NUCLEOTIDE SEQUENCE</scope>
    <source>
        <strain evidence="10">RD15</strain>
    </source>
</reference>
<feature type="transmembrane region" description="Helical" evidence="7">
    <location>
        <begin position="85"/>
        <end position="106"/>
    </location>
</feature>
<keyword evidence="12" id="KW-1185">Reference proteome</keyword>
<evidence type="ECO:0000313" key="10">
    <source>
        <dbReference type="EMBL" id="OQP87261.1"/>
    </source>
</evidence>
<gene>
    <name evidence="9" type="ORF">BJF92_21415</name>
    <name evidence="10" type="ORF">BTR14_06565</name>
</gene>
<evidence type="ECO:0000256" key="2">
    <source>
        <dbReference type="ARBA" id="ARBA00022448"/>
    </source>
</evidence>
<dbReference type="CDD" id="cd06261">
    <property type="entry name" value="TM_PBP2"/>
    <property type="match status" value="1"/>
</dbReference>
<evidence type="ECO:0000313" key="11">
    <source>
        <dbReference type="Proteomes" id="UP000186143"/>
    </source>
</evidence>
<reference evidence="9 11" key="1">
    <citation type="submission" date="2016-09" db="EMBL/GenBank/DDBJ databases">
        <title>Rhizobium sp. nov., a novel species isolated from the rice rhizosphere.</title>
        <authorList>
            <person name="Zhao J."/>
            <person name="Zhang X."/>
        </authorList>
    </citation>
    <scope>NUCLEOTIDE SEQUENCE [LARGE SCALE GENOMIC DNA]</scope>
    <source>
        <strain evidence="9 11">MH17</strain>
    </source>
</reference>
<dbReference type="GO" id="GO:0055085">
    <property type="term" value="P:transmembrane transport"/>
    <property type="evidence" value="ECO:0007669"/>
    <property type="project" value="InterPro"/>
</dbReference>
<dbReference type="PANTHER" id="PTHR30193:SF37">
    <property type="entry name" value="INNER MEMBRANE ABC TRANSPORTER PERMEASE PROTEIN YCJO"/>
    <property type="match status" value="1"/>
</dbReference>
<keyword evidence="3" id="KW-1003">Cell membrane</keyword>
<proteinExistence type="inferred from homology"/>
<dbReference type="PANTHER" id="PTHR30193">
    <property type="entry name" value="ABC TRANSPORTER PERMEASE PROTEIN"/>
    <property type="match status" value="1"/>
</dbReference>
<evidence type="ECO:0000256" key="7">
    <source>
        <dbReference type="RuleBase" id="RU363032"/>
    </source>
</evidence>
<dbReference type="EMBL" id="MSPX01000004">
    <property type="protein sequence ID" value="OQP87261.1"/>
    <property type="molecule type" value="Genomic_DNA"/>
</dbReference>
<dbReference type="SUPFAM" id="SSF161098">
    <property type="entry name" value="MetI-like"/>
    <property type="match status" value="1"/>
</dbReference>
<dbReference type="Proteomes" id="UP000186143">
    <property type="component" value="Unassembled WGS sequence"/>
</dbReference>
<dbReference type="Gene3D" id="1.10.3720.10">
    <property type="entry name" value="MetI-like"/>
    <property type="match status" value="1"/>
</dbReference>
<feature type="transmembrane region" description="Helical" evidence="7">
    <location>
        <begin position="168"/>
        <end position="193"/>
    </location>
</feature>
<dbReference type="EMBL" id="MKIO01000020">
    <property type="protein sequence ID" value="OLP57114.1"/>
    <property type="molecule type" value="Genomic_DNA"/>
</dbReference>
<feature type="transmembrane region" description="Helical" evidence="7">
    <location>
        <begin position="214"/>
        <end position="235"/>
    </location>
</feature>
<feature type="transmembrane region" description="Helical" evidence="7">
    <location>
        <begin position="21"/>
        <end position="40"/>
    </location>
</feature>
<name>A0A1Q9ANV8_9HYPH</name>
<evidence type="ECO:0000259" key="8">
    <source>
        <dbReference type="PROSITE" id="PS50928"/>
    </source>
</evidence>
<accession>A0A1Q9ANV8</accession>
<evidence type="ECO:0000313" key="9">
    <source>
        <dbReference type="EMBL" id="OLP57114.1"/>
    </source>
</evidence>
<dbReference type="InterPro" id="IPR051393">
    <property type="entry name" value="ABC_transporter_permease"/>
</dbReference>
<dbReference type="Pfam" id="PF00528">
    <property type="entry name" value="BPD_transp_1"/>
    <property type="match status" value="1"/>
</dbReference>
<dbReference type="STRING" id="1672749.BJF92_21415"/>
<keyword evidence="6 7" id="KW-0472">Membrane</keyword>